<dbReference type="Pfam" id="PF01261">
    <property type="entry name" value="AP_endonuc_2"/>
    <property type="match status" value="1"/>
</dbReference>
<keyword evidence="3" id="KW-1185">Reference proteome</keyword>
<accession>A0A5R9L3S2</accession>
<organism evidence="2 3">
    <name type="scientific">Dyadobacter luticola</name>
    <dbReference type="NCBI Taxonomy" id="1979387"/>
    <lineage>
        <taxon>Bacteria</taxon>
        <taxon>Pseudomonadati</taxon>
        <taxon>Bacteroidota</taxon>
        <taxon>Cytophagia</taxon>
        <taxon>Cytophagales</taxon>
        <taxon>Spirosomataceae</taxon>
        <taxon>Dyadobacter</taxon>
    </lineage>
</organism>
<sequence>MLPGISSYTYGWNVGIEGAMPENPMNELDLVAQTLAFGMKCLQLGDNLPVHTFDPSRQQVLKDLINKNEIRLELGARKLTPEHLQEYMDLCHFFGSPLLRFVIDGEDYEPDLKEVAHIIIHALPTLSRHNITLGIENHDRFKAKELAELMDNIGSNNVGICLDCVNSVGAGEGLTYVADILAPYTVNLHVKDFITRRLPHKMGFITEGAIAGKGMTDLPWLLEKIGKYGRCQSAILEQWVPPAATIEDTCRKEKEWAEIGAAYLKSLVPTI</sequence>
<proteinExistence type="predicted"/>
<gene>
    <name evidence="2" type="ORF">FEN17_06290</name>
</gene>
<dbReference type="SUPFAM" id="SSF51658">
    <property type="entry name" value="Xylose isomerase-like"/>
    <property type="match status" value="1"/>
</dbReference>
<evidence type="ECO:0000313" key="2">
    <source>
        <dbReference type="EMBL" id="TLV03216.1"/>
    </source>
</evidence>
<dbReference type="RefSeq" id="WP_138364423.1">
    <property type="nucleotide sequence ID" value="NZ_VCEJ01000002.1"/>
</dbReference>
<dbReference type="Gene3D" id="3.20.20.150">
    <property type="entry name" value="Divalent-metal-dependent TIM barrel enzymes"/>
    <property type="match status" value="1"/>
</dbReference>
<dbReference type="InterPro" id="IPR050312">
    <property type="entry name" value="IolE/XylAMocC-like"/>
</dbReference>
<feature type="domain" description="Xylose isomerase-like TIM barrel" evidence="1">
    <location>
        <begin position="81"/>
        <end position="265"/>
    </location>
</feature>
<keyword evidence="2" id="KW-0413">Isomerase</keyword>
<dbReference type="InterPro" id="IPR013022">
    <property type="entry name" value="Xyl_isomerase-like_TIM-brl"/>
</dbReference>
<evidence type="ECO:0000313" key="3">
    <source>
        <dbReference type="Proteomes" id="UP000306402"/>
    </source>
</evidence>
<reference evidence="2 3" key="1">
    <citation type="submission" date="2019-05" db="EMBL/GenBank/DDBJ databases">
        <authorList>
            <person name="Qu J.-H."/>
        </authorList>
    </citation>
    <scope>NUCLEOTIDE SEQUENCE [LARGE SCALE GENOMIC DNA]</scope>
    <source>
        <strain evidence="2 3">T17</strain>
    </source>
</reference>
<evidence type="ECO:0000259" key="1">
    <source>
        <dbReference type="Pfam" id="PF01261"/>
    </source>
</evidence>
<dbReference type="PANTHER" id="PTHR12110:SF41">
    <property type="entry name" value="INOSOSE DEHYDRATASE"/>
    <property type="match status" value="1"/>
</dbReference>
<dbReference type="OrthoDB" id="256906at2"/>
<dbReference type="GO" id="GO:0016853">
    <property type="term" value="F:isomerase activity"/>
    <property type="evidence" value="ECO:0007669"/>
    <property type="project" value="UniProtKB-KW"/>
</dbReference>
<name>A0A5R9L3S2_9BACT</name>
<dbReference type="EMBL" id="VCEJ01000002">
    <property type="protein sequence ID" value="TLV03216.1"/>
    <property type="molecule type" value="Genomic_DNA"/>
</dbReference>
<dbReference type="InterPro" id="IPR036237">
    <property type="entry name" value="Xyl_isomerase-like_sf"/>
</dbReference>
<comment type="caution">
    <text evidence="2">The sequence shown here is derived from an EMBL/GenBank/DDBJ whole genome shotgun (WGS) entry which is preliminary data.</text>
</comment>
<dbReference type="AlphaFoldDB" id="A0A5R9L3S2"/>
<protein>
    <submittedName>
        <fullName evidence="2">Sugar phosphate isomerase/epimerase</fullName>
    </submittedName>
</protein>
<dbReference type="Proteomes" id="UP000306402">
    <property type="component" value="Unassembled WGS sequence"/>
</dbReference>
<dbReference type="PANTHER" id="PTHR12110">
    <property type="entry name" value="HYDROXYPYRUVATE ISOMERASE"/>
    <property type="match status" value="1"/>
</dbReference>